<dbReference type="Gene3D" id="3.40.50.410">
    <property type="entry name" value="von Willebrand factor, type A domain"/>
    <property type="match status" value="1"/>
</dbReference>
<dbReference type="SUPFAM" id="SSF53300">
    <property type="entry name" value="vWA-like"/>
    <property type="match status" value="1"/>
</dbReference>
<organism evidence="3 4">
    <name type="scientific">Maricaulis maris</name>
    <dbReference type="NCBI Taxonomy" id="74318"/>
    <lineage>
        <taxon>Bacteria</taxon>
        <taxon>Pseudomonadati</taxon>
        <taxon>Pseudomonadota</taxon>
        <taxon>Alphaproteobacteria</taxon>
        <taxon>Maricaulales</taxon>
        <taxon>Maricaulaceae</taxon>
        <taxon>Maricaulis</taxon>
    </lineage>
</organism>
<feature type="region of interest" description="Disordered" evidence="1">
    <location>
        <begin position="307"/>
        <end position="326"/>
    </location>
</feature>
<feature type="compositionally biased region" description="Polar residues" evidence="1">
    <location>
        <begin position="307"/>
        <end position="316"/>
    </location>
</feature>
<dbReference type="OrthoDB" id="7522752at2"/>
<comment type="caution">
    <text evidence="3">The sequence shown here is derived from an EMBL/GenBank/DDBJ whole genome shotgun (WGS) entry which is preliminary data.</text>
</comment>
<dbReference type="AlphaFoldDB" id="A0A495DMY2"/>
<dbReference type="EMBL" id="RBIM01000001">
    <property type="protein sequence ID" value="RKR03621.1"/>
    <property type="molecule type" value="Genomic_DNA"/>
</dbReference>
<evidence type="ECO:0000313" key="4">
    <source>
        <dbReference type="Proteomes" id="UP000273675"/>
    </source>
</evidence>
<dbReference type="Proteomes" id="UP000273675">
    <property type="component" value="Unassembled WGS sequence"/>
</dbReference>
<evidence type="ECO:0000313" key="3">
    <source>
        <dbReference type="EMBL" id="RKR03621.1"/>
    </source>
</evidence>
<gene>
    <name evidence="3" type="ORF">C7435_0058</name>
</gene>
<protein>
    <submittedName>
        <fullName evidence="3">Flp pilus assembly protein TadG</fullName>
    </submittedName>
</protein>
<proteinExistence type="predicted"/>
<dbReference type="InterPro" id="IPR028087">
    <property type="entry name" value="Tad_N"/>
</dbReference>
<dbReference type="Pfam" id="PF13400">
    <property type="entry name" value="Tad"/>
    <property type="match status" value="1"/>
</dbReference>
<name>A0A495DMY2_9PROT</name>
<feature type="domain" description="Putative Flp pilus-assembly TadG-like N-terminal" evidence="2">
    <location>
        <begin position="18"/>
        <end position="63"/>
    </location>
</feature>
<reference evidence="3 4" key="1">
    <citation type="submission" date="2018-10" db="EMBL/GenBank/DDBJ databases">
        <title>Genomic Encyclopedia of Type Strains, Phase IV (KMG-IV): sequencing the most valuable type-strain genomes for metagenomic binning, comparative biology and taxonomic classification.</title>
        <authorList>
            <person name="Goeker M."/>
        </authorList>
    </citation>
    <scope>NUCLEOTIDE SEQUENCE [LARGE SCALE GENOMIC DNA]</scope>
    <source>
        <strain evidence="3 4">DSM 4734</strain>
    </source>
</reference>
<dbReference type="InterPro" id="IPR036465">
    <property type="entry name" value="vWFA_dom_sf"/>
</dbReference>
<dbReference type="RefSeq" id="WP_121209597.1">
    <property type="nucleotide sequence ID" value="NZ_RBIM01000001.1"/>
</dbReference>
<evidence type="ECO:0000259" key="2">
    <source>
        <dbReference type="Pfam" id="PF13400"/>
    </source>
</evidence>
<evidence type="ECO:0000256" key="1">
    <source>
        <dbReference type="SAM" id="MobiDB-lite"/>
    </source>
</evidence>
<accession>A0A495DMY2</accession>
<sequence length="500" mass="55089">MLRHFFRRLGDFPRNRRGNIAILFSLLLVPITVLSGGAVDINQALNARARLSRALDAAALAVGVRTSISENEATALALDFVDANYPDREIGAIQNLTVHLDQDNDRVTVRAESRVETIILGLIGIEHITVHWESEVQRARSSLELVMVLDNTGSMGGSKISSLRSAGLLLTDILFDGADADRLKIGLVPFSATVNVGTQYDRAWWLDPDAQSPLHSENFDPSANRWDLYDSIQNRAWEGCVEARAIPHDVEDTLPTTSDPQTLFLPYFAPDESNYANNASYSNSYLNDGMGGSNERARMRNTPKYTNASINSSSRGPQWGCTARPITPLTNQRSTIDDAIEDMIANGTTNIPIGVSWGVRVLSPGMPFTEGVGFDEDDTIKAMVVLTDGENYLDGRNNPNYSNYSGYGFMRDGRLGIQSRSDNTIRNALDDRTEAACEYAKSLGIRVYTITFQVSSSSTRDMMRDCATHPSLYYDSPSDTALRSAFEMIAGDLTNLRLSR</sequence>